<dbReference type="RefSeq" id="WP_380206380.1">
    <property type="nucleotide sequence ID" value="NZ_JBHTEK010000003.1"/>
</dbReference>
<protein>
    <submittedName>
        <fullName evidence="2">Fic family protein</fullName>
    </submittedName>
</protein>
<dbReference type="Pfam" id="PF02661">
    <property type="entry name" value="Fic"/>
    <property type="match status" value="1"/>
</dbReference>
<dbReference type="PROSITE" id="PS51459">
    <property type="entry name" value="FIDO"/>
    <property type="match status" value="1"/>
</dbReference>
<dbReference type="Gene3D" id="1.10.3290.10">
    <property type="entry name" value="Fido-like domain"/>
    <property type="match status" value="1"/>
</dbReference>
<gene>
    <name evidence="2" type="ORF">ACFQT0_27305</name>
</gene>
<dbReference type="InterPro" id="IPR036597">
    <property type="entry name" value="Fido-like_dom_sf"/>
</dbReference>
<dbReference type="SUPFAM" id="SSF140931">
    <property type="entry name" value="Fic-like"/>
    <property type="match status" value="1"/>
</dbReference>
<evidence type="ECO:0000259" key="1">
    <source>
        <dbReference type="PROSITE" id="PS51459"/>
    </source>
</evidence>
<sequence length="181" mass="19781">MMRYAPYAQLDQRLDAIGAQLQQENTLRGLSPAQFAERAAYYFDQYNHAHAFREGNGRTIQCVLAVLGRQAGYQVELKPAAAAQLNNVRDLAIIRPYGPLQPEKNLEPLALLLRTAIKPLPGPEAEKLRDPSLARPLTAPTPDMQRMEAQRVLQASAYVIGEPCGTLTGATPPAATNSCSK</sequence>
<comment type="caution">
    <text evidence="2">The sequence shown here is derived from an EMBL/GenBank/DDBJ whole genome shotgun (WGS) entry which is preliminary data.</text>
</comment>
<evidence type="ECO:0000313" key="3">
    <source>
        <dbReference type="Proteomes" id="UP001596513"/>
    </source>
</evidence>
<name>A0ABW2UF16_9BACT</name>
<organism evidence="2 3">
    <name type="scientific">Hymenobacter humi</name>
    <dbReference type="NCBI Taxonomy" id="1411620"/>
    <lineage>
        <taxon>Bacteria</taxon>
        <taxon>Pseudomonadati</taxon>
        <taxon>Bacteroidota</taxon>
        <taxon>Cytophagia</taxon>
        <taxon>Cytophagales</taxon>
        <taxon>Hymenobacteraceae</taxon>
        <taxon>Hymenobacter</taxon>
    </lineage>
</organism>
<evidence type="ECO:0000313" key="2">
    <source>
        <dbReference type="EMBL" id="MFC7670676.1"/>
    </source>
</evidence>
<accession>A0ABW2UF16</accession>
<feature type="domain" description="Fido" evidence="1">
    <location>
        <begin position="1"/>
        <end position="115"/>
    </location>
</feature>
<reference evidence="3" key="1">
    <citation type="journal article" date="2019" name="Int. J. Syst. Evol. Microbiol.">
        <title>The Global Catalogue of Microorganisms (GCM) 10K type strain sequencing project: providing services to taxonomists for standard genome sequencing and annotation.</title>
        <authorList>
            <consortium name="The Broad Institute Genomics Platform"/>
            <consortium name="The Broad Institute Genome Sequencing Center for Infectious Disease"/>
            <person name="Wu L."/>
            <person name="Ma J."/>
        </authorList>
    </citation>
    <scope>NUCLEOTIDE SEQUENCE [LARGE SCALE GENOMIC DNA]</scope>
    <source>
        <strain evidence="3">JCM 19635</strain>
    </source>
</reference>
<keyword evidence="3" id="KW-1185">Reference proteome</keyword>
<dbReference type="Proteomes" id="UP001596513">
    <property type="component" value="Unassembled WGS sequence"/>
</dbReference>
<dbReference type="InterPro" id="IPR003812">
    <property type="entry name" value="Fido"/>
</dbReference>
<dbReference type="EMBL" id="JBHTEK010000003">
    <property type="protein sequence ID" value="MFC7670676.1"/>
    <property type="molecule type" value="Genomic_DNA"/>
</dbReference>
<proteinExistence type="predicted"/>